<comment type="caution">
    <text evidence="1">The sequence shown here is derived from an EMBL/GenBank/DDBJ whole genome shotgun (WGS) entry which is preliminary data.</text>
</comment>
<proteinExistence type="predicted"/>
<sequence>AEDVAERIDAIVLEAEMSSRGADISLEAQALSDADTLFKALPVTPVMLAHKYLSENGVTLRELAHKIVGEQRGPHDAGFYFYNPDAKRMYSHWAAANLDLWQCIVESLDDASVNELLEAVE</sequence>
<evidence type="ECO:0000313" key="1">
    <source>
        <dbReference type="EMBL" id="MFD1047704.1"/>
    </source>
</evidence>
<gene>
    <name evidence="1" type="ORF">ACFQ1S_20280</name>
</gene>
<organism evidence="1 2">
    <name type="scientific">Kibdelosporangium lantanae</name>
    <dbReference type="NCBI Taxonomy" id="1497396"/>
    <lineage>
        <taxon>Bacteria</taxon>
        <taxon>Bacillati</taxon>
        <taxon>Actinomycetota</taxon>
        <taxon>Actinomycetes</taxon>
        <taxon>Pseudonocardiales</taxon>
        <taxon>Pseudonocardiaceae</taxon>
        <taxon>Kibdelosporangium</taxon>
    </lineage>
</organism>
<keyword evidence="2" id="KW-1185">Reference proteome</keyword>
<dbReference type="Proteomes" id="UP001597045">
    <property type="component" value="Unassembled WGS sequence"/>
</dbReference>
<reference evidence="2" key="1">
    <citation type="journal article" date="2019" name="Int. J. Syst. Evol. Microbiol.">
        <title>The Global Catalogue of Microorganisms (GCM) 10K type strain sequencing project: providing services to taxonomists for standard genome sequencing and annotation.</title>
        <authorList>
            <consortium name="The Broad Institute Genomics Platform"/>
            <consortium name="The Broad Institute Genome Sequencing Center for Infectious Disease"/>
            <person name="Wu L."/>
            <person name="Ma J."/>
        </authorList>
    </citation>
    <scope>NUCLEOTIDE SEQUENCE [LARGE SCALE GENOMIC DNA]</scope>
    <source>
        <strain evidence="2">JCM 31486</strain>
    </source>
</reference>
<evidence type="ECO:0000313" key="2">
    <source>
        <dbReference type="Proteomes" id="UP001597045"/>
    </source>
</evidence>
<feature type="non-terminal residue" evidence="1">
    <location>
        <position position="1"/>
    </location>
</feature>
<accession>A0ABW3MDE3</accession>
<protein>
    <submittedName>
        <fullName evidence="1">HD family phosphohydrolase</fullName>
    </submittedName>
</protein>
<name>A0ABW3MDE3_9PSEU</name>
<dbReference type="EMBL" id="JBHTIS010001210">
    <property type="protein sequence ID" value="MFD1047704.1"/>
    <property type="molecule type" value="Genomic_DNA"/>
</dbReference>